<evidence type="ECO:0000313" key="2">
    <source>
        <dbReference type="Proteomes" id="UP000074108"/>
    </source>
</evidence>
<dbReference type="OrthoDB" id="2454327at2"/>
<keyword evidence="2" id="KW-1185">Reference proteome</keyword>
<dbReference type="RefSeq" id="WP_059351316.1">
    <property type="nucleotide sequence ID" value="NZ_LDYG01000032.1"/>
</dbReference>
<dbReference type="Pfam" id="PF10750">
    <property type="entry name" value="DUF2536"/>
    <property type="match status" value="1"/>
</dbReference>
<protein>
    <recommendedName>
        <fullName evidence="3">DUF2536 domain-containing protein</fullName>
    </recommendedName>
</protein>
<evidence type="ECO:0000313" key="1">
    <source>
        <dbReference type="EMBL" id="KUP05804.1"/>
    </source>
</evidence>
<dbReference type="AlphaFoldDB" id="A0A147K6X8"/>
<accession>A0A147K6X8</accession>
<dbReference type="STRING" id="1150625.Q75_10450"/>
<organism evidence="1 2">
    <name type="scientific">Bacillus coahuilensis p1.1.43</name>
    <dbReference type="NCBI Taxonomy" id="1150625"/>
    <lineage>
        <taxon>Bacteria</taxon>
        <taxon>Bacillati</taxon>
        <taxon>Bacillota</taxon>
        <taxon>Bacilli</taxon>
        <taxon>Bacillales</taxon>
        <taxon>Bacillaceae</taxon>
        <taxon>Bacillus</taxon>
    </lineage>
</organism>
<dbReference type="EMBL" id="LDYG01000032">
    <property type="protein sequence ID" value="KUP05804.1"/>
    <property type="molecule type" value="Genomic_DNA"/>
</dbReference>
<dbReference type="InterPro" id="IPR019686">
    <property type="entry name" value="DUF2536"/>
</dbReference>
<dbReference type="Proteomes" id="UP000074108">
    <property type="component" value="Unassembled WGS sequence"/>
</dbReference>
<dbReference type="PATRIC" id="fig|1150625.3.peg.2226"/>
<name>A0A147K6X8_9BACI</name>
<gene>
    <name evidence="1" type="ORF">Q75_10450</name>
</gene>
<sequence>MNFKLNLIQDKIEFFEARDIQTLEKKVSDKVEQNQALFLTVASVTHQASFDPDGKPLYTAAVHFKLKA</sequence>
<proteinExistence type="predicted"/>
<reference evidence="1 2" key="1">
    <citation type="journal article" date="2016" name="Front. Microbiol.">
        <title>Microevolution Analysis of Bacillus coahuilensis Unveils Differences in Phosphorus Acquisition Strategies and Their Regulation.</title>
        <authorList>
            <person name="Gomez-Lunar Z."/>
            <person name="Hernandez-Gonzalez I."/>
            <person name="Rodriguez-Torres M.D."/>
            <person name="Souza V."/>
            <person name="Olmedo-Alvarez G."/>
        </authorList>
    </citation>
    <scope>NUCLEOTIDE SEQUENCE [LARGE SCALE GENOMIC DNA]</scope>
    <source>
        <strain evidence="2">p1.1.43</strain>
    </source>
</reference>
<evidence type="ECO:0008006" key="3">
    <source>
        <dbReference type="Google" id="ProtNLM"/>
    </source>
</evidence>
<comment type="caution">
    <text evidence="1">The sequence shown here is derived from an EMBL/GenBank/DDBJ whole genome shotgun (WGS) entry which is preliminary data.</text>
</comment>